<dbReference type="EMBL" id="RCMG01001835">
    <property type="protein sequence ID" value="KAG2819083.1"/>
    <property type="molecule type" value="Genomic_DNA"/>
</dbReference>
<dbReference type="Proteomes" id="UP000697107">
    <property type="component" value="Unassembled WGS sequence"/>
</dbReference>
<dbReference type="EMBL" id="RCML01001133">
    <property type="protein sequence ID" value="KAG2965175.1"/>
    <property type="molecule type" value="Genomic_DNA"/>
</dbReference>
<accession>A0A329R773</accession>
<protein>
    <submittedName>
        <fullName evidence="6">Uncharacterized protein</fullName>
    </submittedName>
</protein>
<dbReference type="Proteomes" id="UP000774804">
    <property type="component" value="Unassembled WGS sequence"/>
</dbReference>
<dbReference type="OrthoDB" id="10427135at2759"/>
<dbReference type="EMBL" id="RCMI01001170">
    <property type="protein sequence ID" value="KAG2889265.1"/>
    <property type="molecule type" value="Genomic_DNA"/>
</dbReference>
<dbReference type="EMBL" id="RCMV01001508">
    <property type="protein sequence ID" value="KAG3208274.1"/>
    <property type="molecule type" value="Genomic_DNA"/>
</dbReference>
<reference evidence="6 7" key="1">
    <citation type="submission" date="2018-01" db="EMBL/GenBank/DDBJ databases">
        <title>Draft genome of the strawberry crown rot pathogen Phytophthora cactorum.</title>
        <authorList>
            <person name="Armitage A.D."/>
            <person name="Lysoe E."/>
            <person name="Nellist C.F."/>
            <person name="Harrison R.J."/>
            <person name="Brurberg M.B."/>
        </authorList>
    </citation>
    <scope>NUCLEOTIDE SEQUENCE [LARGE SCALE GENOMIC DNA]</scope>
    <source>
        <strain evidence="6 7">10300</strain>
    </source>
</reference>
<name>A0A329R773_9STRA</name>
<sequence>MLKPVTEFEDRPTVRLAPDVEEKHRTDFDEELLPEDSWEQEPATDKFEVEAILDDRVPVSTGTERPVREFKIVQDPLGWLRRTIVGACIEPVVWRVAV</sequence>
<reference evidence="5" key="2">
    <citation type="submission" date="2018-05" db="EMBL/GenBank/DDBJ databases">
        <title>Effector identification in a new, highly contiguous assembly of the strawberry crown rot pathogen Phytophthora cactorum.</title>
        <authorList>
            <person name="Armitage A.D."/>
            <person name="Nellist C.F."/>
            <person name="Bates H."/>
            <person name="Vickerstaff R.J."/>
            <person name="Harrison R.J."/>
        </authorList>
    </citation>
    <scope>NUCLEOTIDE SEQUENCE</scope>
    <source>
        <strain evidence="1">15-7</strain>
        <strain evidence="2">4032</strain>
        <strain evidence="3">4040</strain>
        <strain evidence="4">P415</strain>
        <strain evidence="5">P421</strain>
    </source>
</reference>
<dbReference type="VEuPathDB" id="FungiDB:PC110_g23187"/>
<dbReference type="Proteomes" id="UP000735874">
    <property type="component" value="Unassembled WGS sequence"/>
</dbReference>
<proteinExistence type="predicted"/>
<comment type="caution">
    <text evidence="6">The sequence shown here is derived from an EMBL/GenBank/DDBJ whole genome shotgun (WGS) entry which is preliminary data.</text>
</comment>
<evidence type="ECO:0000313" key="2">
    <source>
        <dbReference type="EMBL" id="KAG2889265.1"/>
    </source>
</evidence>
<gene>
    <name evidence="6" type="ORF">PC110_g23187</name>
    <name evidence="1" type="ORF">PC113_g22778</name>
    <name evidence="2" type="ORF">PC115_g19790</name>
    <name evidence="3" type="ORF">PC117_g21761</name>
    <name evidence="4" type="ORF">PC118_g19899</name>
    <name evidence="5" type="ORF">PC129_g20699</name>
</gene>
<evidence type="ECO:0000313" key="4">
    <source>
        <dbReference type="EMBL" id="KAG2965175.1"/>
    </source>
</evidence>
<evidence type="ECO:0000313" key="5">
    <source>
        <dbReference type="EMBL" id="KAG3208274.1"/>
    </source>
</evidence>
<evidence type="ECO:0000313" key="1">
    <source>
        <dbReference type="EMBL" id="KAG2819083.1"/>
    </source>
</evidence>
<evidence type="ECO:0000313" key="3">
    <source>
        <dbReference type="EMBL" id="KAG2901362.1"/>
    </source>
</evidence>
<keyword evidence="7" id="KW-1185">Reference proteome</keyword>
<dbReference type="EMBL" id="RCMK01001127">
    <property type="protein sequence ID" value="KAG2901362.1"/>
    <property type="molecule type" value="Genomic_DNA"/>
</dbReference>
<dbReference type="EMBL" id="MJFZ01002983">
    <property type="protein sequence ID" value="RAW20371.1"/>
    <property type="molecule type" value="Genomic_DNA"/>
</dbReference>
<dbReference type="Proteomes" id="UP000760860">
    <property type="component" value="Unassembled WGS sequence"/>
</dbReference>
<dbReference type="Proteomes" id="UP000736787">
    <property type="component" value="Unassembled WGS sequence"/>
</dbReference>
<evidence type="ECO:0000313" key="6">
    <source>
        <dbReference type="EMBL" id="RAW20371.1"/>
    </source>
</evidence>
<evidence type="ECO:0000313" key="7">
    <source>
        <dbReference type="Proteomes" id="UP000251314"/>
    </source>
</evidence>
<dbReference type="AlphaFoldDB" id="A0A329R773"/>
<organism evidence="6 7">
    <name type="scientific">Phytophthora cactorum</name>
    <dbReference type="NCBI Taxonomy" id="29920"/>
    <lineage>
        <taxon>Eukaryota</taxon>
        <taxon>Sar</taxon>
        <taxon>Stramenopiles</taxon>
        <taxon>Oomycota</taxon>
        <taxon>Peronosporomycetes</taxon>
        <taxon>Peronosporales</taxon>
        <taxon>Peronosporaceae</taxon>
        <taxon>Phytophthora</taxon>
    </lineage>
</organism>
<dbReference type="Proteomes" id="UP000251314">
    <property type="component" value="Unassembled WGS sequence"/>
</dbReference>